<feature type="compositionally biased region" description="Basic residues" evidence="9">
    <location>
        <begin position="1"/>
        <end position="14"/>
    </location>
</feature>
<keyword evidence="5" id="KW-0418">Kinase</keyword>
<evidence type="ECO:0000313" key="11">
    <source>
        <dbReference type="EMBL" id="SNX67073.1"/>
    </source>
</evidence>
<evidence type="ECO:0000256" key="1">
    <source>
        <dbReference type="ARBA" id="ARBA00007316"/>
    </source>
</evidence>
<dbReference type="Proteomes" id="UP000219546">
    <property type="component" value="Unassembled WGS sequence"/>
</dbReference>
<dbReference type="InterPro" id="IPR025669">
    <property type="entry name" value="AAA_dom"/>
</dbReference>
<sequence length="235" mass="25964">MALKGFKRERKRSSQSRSLITHINPRSPIAEQYRTMRTNIQFTQVDQTIRSLMVTSSGPGEGKSTTVANLAVVFAQQGKKVLVVDADMRKPTVHYTFRLNNTLGLTNILTKQATLEEAINDSLIDNLYVMTSGPVPPNPAELLGSSAMENLLAELYEQFDLVIFDTPPVLAVTDAQILANQCNGTILVVSSGKTEIDYANKSKELLLNAKGRLLGVVLNNKKDKKGSYYYYYGGK</sequence>
<dbReference type="EC" id="2.7.10.2" evidence="2"/>
<comment type="catalytic activity">
    <reaction evidence="8">
        <text>L-tyrosyl-[protein] + ATP = O-phospho-L-tyrosyl-[protein] + ADP + H(+)</text>
        <dbReference type="Rhea" id="RHEA:10596"/>
        <dbReference type="Rhea" id="RHEA-COMP:10136"/>
        <dbReference type="Rhea" id="RHEA-COMP:20101"/>
        <dbReference type="ChEBI" id="CHEBI:15378"/>
        <dbReference type="ChEBI" id="CHEBI:30616"/>
        <dbReference type="ChEBI" id="CHEBI:46858"/>
        <dbReference type="ChEBI" id="CHEBI:61978"/>
        <dbReference type="ChEBI" id="CHEBI:456216"/>
        <dbReference type="EC" id="2.7.10.2"/>
    </reaction>
</comment>
<proteinExistence type="inferred from homology"/>
<evidence type="ECO:0000313" key="12">
    <source>
        <dbReference type="Proteomes" id="UP000219546"/>
    </source>
</evidence>
<evidence type="ECO:0000256" key="6">
    <source>
        <dbReference type="ARBA" id="ARBA00022840"/>
    </source>
</evidence>
<keyword evidence="12" id="KW-1185">Reference proteome</keyword>
<dbReference type="SUPFAM" id="SSF52540">
    <property type="entry name" value="P-loop containing nucleoside triphosphate hydrolases"/>
    <property type="match status" value="1"/>
</dbReference>
<dbReference type="InterPro" id="IPR005702">
    <property type="entry name" value="Wzc-like_C"/>
</dbReference>
<dbReference type="NCBIfam" id="TIGR01007">
    <property type="entry name" value="eps_fam"/>
    <property type="match status" value="1"/>
</dbReference>
<evidence type="ECO:0000256" key="3">
    <source>
        <dbReference type="ARBA" id="ARBA00022679"/>
    </source>
</evidence>
<evidence type="ECO:0000259" key="10">
    <source>
        <dbReference type="Pfam" id="PF13614"/>
    </source>
</evidence>
<name>A0A285CJA7_9BACI</name>
<dbReference type="FunFam" id="3.40.50.300:FF:000527">
    <property type="entry name" value="Tyrosine-protein kinase etk"/>
    <property type="match status" value="1"/>
</dbReference>
<dbReference type="CDD" id="cd05387">
    <property type="entry name" value="BY-kinase"/>
    <property type="match status" value="1"/>
</dbReference>
<evidence type="ECO:0000256" key="7">
    <source>
        <dbReference type="ARBA" id="ARBA00023137"/>
    </source>
</evidence>
<reference evidence="11 12" key="1">
    <citation type="submission" date="2017-08" db="EMBL/GenBank/DDBJ databases">
        <authorList>
            <person name="de Groot N.N."/>
        </authorList>
    </citation>
    <scope>NUCLEOTIDE SEQUENCE [LARGE SCALE GENOMIC DNA]</scope>
    <source>
        <strain evidence="11 12">JC228</strain>
    </source>
</reference>
<dbReference type="GO" id="GO:0005524">
    <property type="term" value="F:ATP binding"/>
    <property type="evidence" value="ECO:0007669"/>
    <property type="project" value="UniProtKB-KW"/>
</dbReference>
<gene>
    <name evidence="11" type="ORF">SAMN05877753_101387</name>
</gene>
<feature type="domain" description="AAA" evidence="10">
    <location>
        <begin position="60"/>
        <end position="180"/>
    </location>
</feature>
<dbReference type="GO" id="GO:0005886">
    <property type="term" value="C:plasma membrane"/>
    <property type="evidence" value="ECO:0007669"/>
    <property type="project" value="TreeGrafter"/>
</dbReference>
<keyword evidence="7" id="KW-0829">Tyrosine-protein kinase</keyword>
<evidence type="ECO:0000256" key="9">
    <source>
        <dbReference type="SAM" id="MobiDB-lite"/>
    </source>
</evidence>
<dbReference type="Pfam" id="PF13614">
    <property type="entry name" value="AAA_31"/>
    <property type="match status" value="1"/>
</dbReference>
<evidence type="ECO:0000256" key="4">
    <source>
        <dbReference type="ARBA" id="ARBA00022741"/>
    </source>
</evidence>
<dbReference type="GO" id="GO:0004715">
    <property type="term" value="F:non-membrane spanning protein tyrosine kinase activity"/>
    <property type="evidence" value="ECO:0007669"/>
    <property type="project" value="UniProtKB-EC"/>
</dbReference>
<keyword evidence="3" id="KW-0808">Transferase</keyword>
<organism evidence="11 12">
    <name type="scientific">Bacillus oleivorans</name>
    <dbReference type="NCBI Taxonomy" id="1448271"/>
    <lineage>
        <taxon>Bacteria</taxon>
        <taxon>Bacillati</taxon>
        <taxon>Bacillota</taxon>
        <taxon>Bacilli</taxon>
        <taxon>Bacillales</taxon>
        <taxon>Bacillaceae</taxon>
        <taxon>Bacillus</taxon>
    </lineage>
</organism>
<evidence type="ECO:0000256" key="8">
    <source>
        <dbReference type="ARBA" id="ARBA00051245"/>
    </source>
</evidence>
<dbReference type="PANTHER" id="PTHR32309:SF13">
    <property type="entry name" value="FERRIC ENTEROBACTIN TRANSPORT PROTEIN FEPE"/>
    <property type="match status" value="1"/>
</dbReference>
<evidence type="ECO:0000256" key="2">
    <source>
        <dbReference type="ARBA" id="ARBA00011903"/>
    </source>
</evidence>
<feature type="region of interest" description="Disordered" evidence="9">
    <location>
        <begin position="1"/>
        <end position="26"/>
    </location>
</feature>
<protein>
    <recommendedName>
        <fullName evidence="2">non-specific protein-tyrosine kinase</fullName>
        <ecNumber evidence="2">2.7.10.2</ecNumber>
    </recommendedName>
</protein>
<comment type="similarity">
    <text evidence="1">Belongs to the CpsD/CapB family.</text>
</comment>
<accession>A0A285CJA7</accession>
<dbReference type="AlphaFoldDB" id="A0A285CJA7"/>
<keyword evidence="6" id="KW-0067">ATP-binding</keyword>
<keyword evidence="4" id="KW-0547">Nucleotide-binding</keyword>
<dbReference type="GO" id="GO:0042802">
    <property type="term" value="F:identical protein binding"/>
    <property type="evidence" value="ECO:0007669"/>
    <property type="project" value="UniProtKB-ARBA"/>
</dbReference>
<dbReference type="RefSeq" id="WP_281257275.1">
    <property type="nucleotide sequence ID" value="NZ_JBEPMQ010000003.1"/>
</dbReference>
<dbReference type="Gene3D" id="3.40.50.300">
    <property type="entry name" value="P-loop containing nucleotide triphosphate hydrolases"/>
    <property type="match status" value="1"/>
</dbReference>
<evidence type="ECO:0000256" key="5">
    <source>
        <dbReference type="ARBA" id="ARBA00022777"/>
    </source>
</evidence>
<dbReference type="EMBL" id="OAOP01000001">
    <property type="protein sequence ID" value="SNX67073.1"/>
    <property type="molecule type" value="Genomic_DNA"/>
</dbReference>
<dbReference type="InterPro" id="IPR050445">
    <property type="entry name" value="Bact_polysacc_biosynth/exp"/>
</dbReference>
<dbReference type="InterPro" id="IPR027417">
    <property type="entry name" value="P-loop_NTPase"/>
</dbReference>
<dbReference type="PANTHER" id="PTHR32309">
    <property type="entry name" value="TYROSINE-PROTEIN KINASE"/>
    <property type="match status" value="1"/>
</dbReference>